<dbReference type="Proteomes" id="UP000887116">
    <property type="component" value="Unassembled WGS sequence"/>
</dbReference>
<feature type="compositionally biased region" description="Basic residues" evidence="8">
    <location>
        <begin position="335"/>
        <end position="347"/>
    </location>
</feature>
<organism evidence="10 11">
    <name type="scientific">Trichonephila clavata</name>
    <name type="common">Joro spider</name>
    <name type="synonym">Nephila clavata</name>
    <dbReference type="NCBI Taxonomy" id="2740835"/>
    <lineage>
        <taxon>Eukaryota</taxon>
        <taxon>Metazoa</taxon>
        <taxon>Ecdysozoa</taxon>
        <taxon>Arthropoda</taxon>
        <taxon>Chelicerata</taxon>
        <taxon>Arachnida</taxon>
        <taxon>Araneae</taxon>
        <taxon>Araneomorphae</taxon>
        <taxon>Entelegynae</taxon>
        <taxon>Araneoidea</taxon>
        <taxon>Nephilidae</taxon>
        <taxon>Trichonephila</taxon>
    </lineage>
</organism>
<keyword evidence="3 7" id="KW-0863">Zinc-finger</keyword>
<evidence type="ECO:0000256" key="7">
    <source>
        <dbReference type="PROSITE-ProRule" id="PRU00042"/>
    </source>
</evidence>
<gene>
    <name evidence="10" type="primary">AVEN_230994_1</name>
    <name evidence="10" type="ORF">TNCT_366911</name>
</gene>
<feature type="region of interest" description="Disordered" evidence="8">
    <location>
        <begin position="333"/>
        <end position="369"/>
    </location>
</feature>
<evidence type="ECO:0000256" key="2">
    <source>
        <dbReference type="ARBA" id="ARBA00022737"/>
    </source>
</evidence>
<evidence type="ECO:0000256" key="3">
    <source>
        <dbReference type="ARBA" id="ARBA00022771"/>
    </source>
</evidence>
<feature type="compositionally biased region" description="Polar residues" evidence="8">
    <location>
        <begin position="292"/>
        <end position="308"/>
    </location>
</feature>
<dbReference type="GO" id="GO:0000978">
    <property type="term" value="F:RNA polymerase II cis-regulatory region sequence-specific DNA binding"/>
    <property type="evidence" value="ECO:0007669"/>
    <property type="project" value="TreeGrafter"/>
</dbReference>
<dbReference type="SMART" id="SM00355">
    <property type="entry name" value="ZnF_C2H2"/>
    <property type="match status" value="3"/>
</dbReference>
<evidence type="ECO:0000256" key="8">
    <source>
        <dbReference type="SAM" id="MobiDB-lite"/>
    </source>
</evidence>
<keyword evidence="5" id="KW-0539">Nucleus</keyword>
<keyword evidence="11" id="KW-1185">Reference proteome</keyword>
<keyword evidence="4" id="KW-0862">Zinc</keyword>
<comment type="similarity">
    <text evidence="6">Belongs to the snail C2H2-type zinc-finger protein family.</text>
</comment>
<feature type="region of interest" description="Disordered" evidence="8">
    <location>
        <begin position="233"/>
        <end position="308"/>
    </location>
</feature>
<dbReference type="Pfam" id="PF00096">
    <property type="entry name" value="zf-C2H2"/>
    <property type="match status" value="2"/>
</dbReference>
<dbReference type="AlphaFoldDB" id="A0A8X6IUC2"/>
<sequence length="369" mass="40867">MIEPQARLPIELVWLRNQAPFNGVFVGLFFIQHIILRMPGNYVLPEEISLLRTQYRCGIRWWMVPNRVSSLLTLNWERFILRSKERGPNPGKTPSFKRPSSSPKQKKNGSLIGKSGVYPLEKVGLPFLLFSEREKGTGERPYKCHLPECGRAFIQLSNLQQHLRNHDSQMERAKNRPFHCNICGKGFASESSLRTHRSKQHAALIGGANSQSCPVCHKICLNAEALMDHMRTAHKDPNASGTPSKKKRGRTRFRTTDSIIISTSNTIVGHPNPGSINFPNSPSPSPAPHPNTSISISGPTSSYGNSLTSSTATLMSQLGMSMGPFVVPSVVGGHHPGHPLSSHHHLNHPQSHYAHHPLAGRAQPSFLNL</sequence>
<feature type="domain" description="C2H2-type" evidence="9">
    <location>
        <begin position="178"/>
        <end position="202"/>
    </location>
</feature>
<dbReference type="EMBL" id="BMAO01028978">
    <property type="protein sequence ID" value="GFR28624.1"/>
    <property type="molecule type" value="Genomic_DNA"/>
</dbReference>
<dbReference type="PROSITE" id="PS00028">
    <property type="entry name" value="ZINC_FINGER_C2H2_1"/>
    <property type="match status" value="3"/>
</dbReference>
<evidence type="ECO:0000313" key="10">
    <source>
        <dbReference type="EMBL" id="GFR28624.1"/>
    </source>
</evidence>
<evidence type="ECO:0000256" key="5">
    <source>
        <dbReference type="ARBA" id="ARBA00023242"/>
    </source>
</evidence>
<dbReference type="GO" id="GO:0000981">
    <property type="term" value="F:DNA-binding transcription factor activity, RNA polymerase II-specific"/>
    <property type="evidence" value="ECO:0007669"/>
    <property type="project" value="TreeGrafter"/>
</dbReference>
<dbReference type="FunFam" id="3.30.160.60:FF:001495">
    <property type="entry name" value="Datilografo, isoform B"/>
    <property type="match status" value="1"/>
</dbReference>
<dbReference type="InterPro" id="IPR013087">
    <property type="entry name" value="Znf_C2H2_type"/>
</dbReference>
<evidence type="ECO:0000313" key="11">
    <source>
        <dbReference type="Proteomes" id="UP000887116"/>
    </source>
</evidence>
<dbReference type="GO" id="GO:0008270">
    <property type="term" value="F:zinc ion binding"/>
    <property type="evidence" value="ECO:0007669"/>
    <property type="project" value="UniProtKB-KW"/>
</dbReference>
<protein>
    <recommendedName>
        <fullName evidence="9">C2H2-type domain-containing protein</fullName>
    </recommendedName>
</protein>
<dbReference type="PANTHER" id="PTHR24388">
    <property type="entry name" value="ZINC FINGER PROTEIN"/>
    <property type="match status" value="1"/>
</dbReference>
<evidence type="ECO:0000259" key="9">
    <source>
        <dbReference type="PROSITE" id="PS50157"/>
    </source>
</evidence>
<name>A0A8X6IUC2_TRICU</name>
<dbReference type="Gene3D" id="3.30.160.60">
    <property type="entry name" value="Classic Zinc Finger"/>
    <property type="match status" value="2"/>
</dbReference>
<dbReference type="InterPro" id="IPR036236">
    <property type="entry name" value="Znf_C2H2_sf"/>
</dbReference>
<feature type="region of interest" description="Disordered" evidence="8">
    <location>
        <begin position="85"/>
        <end position="113"/>
    </location>
</feature>
<evidence type="ECO:0000256" key="4">
    <source>
        <dbReference type="ARBA" id="ARBA00022833"/>
    </source>
</evidence>
<keyword evidence="2" id="KW-0677">Repeat</keyword>
<dbReference type="PROSITE" id="PS50157">
    <property type="entry name" value="ZINC_FINGER_C2H2_2"/>
    <property type="match status" value="2"/>
</dbReference>
<feature type="domain" description="C2H2-type" evidence="9">
    <location>
        <begin position="142"/>
        <end position="171"/>
    </location>
</feature>
<evidence type="ECO:0000256" key="6">
    <source>
        <dbReference type="ARBA" id="ARBA00037948"/>
    </source>
</evidence>
<feature type="compositionally biased region" description="Low complexity" evidence="8">
    <location>
        <begin position="256"/>
        <end position="280"/>
    </location>
</feature>
<evidence type="ECO:0000256" key="1">
    <source>
        <dbReference type="ARBA" id="ARBA00022723"/>
    </source>
</evidence>
<dbReference type="InterPro" id="IPR050527">
    <property type="entry name" value="Snail/Krueppel_Znf"/>
</dbReference>
<dbReference type="OrthoDB" id="5305647at2759"/>
<reference evidence="10" key="1">
    <citation type="submission" date="2020-07" db="EMBL/GenBank/DDBJ databases">
        <title>Multicomponent nature underlies the extraordinary mechanical properties of spider dragline silk.</title>
        <authorList>
            <person name="Kono N."/>
            <person name="Nakamura H."/>
            <person name="Mori M."/>
            <person name="Yoshida Y."/>
            <person name="Ohtoshi R."/>
            <person name="Malay A.D."/>
            <person name="Moran D.A.P."/>
            <person name="Tomita M."/>
            <person name="Numata K."/>
            <person name="Arakawa K."/>
        </authorList>
    </citation>
    <scope>NUCLEOTIDE SEQUENCE</scope>
</reference>
<accession>A0A8X6IUC2</accession>
<keyword evidence="1" id="KW-0479">Metal-binding</keyword>
<comment type="caution">
    <text evidence="10">The sequence shown here is derived from an EMBL/GenBank/DDBJ whole genome shotgun (WGS) entry which is preliminary data.</text>
</comment>
<proteinExistence type="inferred from homology"/>
<dbReference type="SUPFAM" id="SSF57667">
    <property type="entry name" value="beta-beta-alpha zinc fingers"/>
    <property type="match status" value="2"/>
</dbReference>
<dbReference type="FunFam" id="3.30.160.60:FF:001397">
    <property type="entry name" value="Datilografo, isoform A"/>
    <property type="match status" value="1"/>
</dbReference>
<dbReference type="PANTHER" id="PTHR24388:SF53">
    <property type="entry name" value="CHORION TRANSCRIPTION FACTOR CF2-RELATED"/>
    <property type="match status" value="1"/>
</dbReference>
<feature type="compositionally biased region" description="Basic residues" evidence="8">
    <location>
        <begin position="244"/>
        <end position="253"/>
    </location>
</feature>